<protein>
    <submittedName>
        <fullName evidence="2">Uncharacterized protein</fullName>
    </submittedName>
</protein>
<name>A0A512N2K2_9HYPH</name>
<evidence type="ECO:0000313" key="2">
    <source>
        <dbReference type="EMBL" id="GEP53214.1"/>
    </source>
</evidence>
<accession>A0A512N2K2</accession>
<keyword evidence="1" id="KW-0812">Transmembrane</keyword>
<comment type="caution">
    <text evidence="2">The sequence shown here is derived from an EMBL/GenBank/DDBJ whole genome shotgun (WGS) entry which is preliminary data.</text>
</comment>
<evidence type="ECO:0000256" key="1">
    <source>
        <dbReference type="SAM" id="Phobius"/>
    </source>
</evidence>
<feature type="transmembrane region" description="Helical" evidence="1">
    <location>
        <begin position="6"/>
        <end position="39"/>
    </location>
</feature>
<dbReference type="EMBL" id="BKAJ01000004">
    <property type="protein sequence ID" value="GEP53214.1"/>
    <property type="molecule type" value="Genomic_DNA"/>
</dbReference>
<proteinExistence type="predicted"/>
<dbReference type="Proteomes" id="UP000321058">
    <property type="component" value="Unassembled WGS sequence"/>
</dbReference>
<dbReference type="AlphaFoldDB" id="A0A512N2K2"/>
<evidence type="ECO:0000313" key="3">
    <source>
        <dbReference type="Proteomes" id="UP000321058"/>
    </source>
</evidence>
<dbReference type="RefSeq" id="WP_147145580.1">
    <property type="nucleotide sequence ID" value="NZ_BKAJ01000004.1"/>
</dbReference>
<keyword evidence="1" id="KW-0472">Membrane</keyword>
<dbReference type="OrthoDB" id="9846480at2"/>
<reference evidence="2 3" key="1">
    <citation type="submission" date="2019-07" db="EMBL/GenBank/DDBJ databases">
        <title>Whole genome shotgun sequence of Reyranella soli NBRC 108950.</title>
        <authorList>
            <person name="Hosoyama A."/>
            <person name="Uohara A."/>
            <person name="Ohji S."/>
            <person name="Ichikawa N."/>
        </authorList>
    </citation>
    <scope>NUCLEOTIDE SEQUENCE [LARGE SCALE GENOMIC DNA]</scope>
    <source>
        <strain evidence="2 3">NBRC 108950</strain>
    </source>
</reference>
<feature type="transmembrane region" description="Helical" evidence="1">
    <location>
        <begin position="107"/>
        <end position="128"/>
    </location>
</feature>
<keyword evidence="3" id="KW-1185">Reference proteome</keyword>
<organism evidence="2 3">
    <name type="scientific">Reyranella soli</name>
    <dbReference type="NCBI Taxonomy" id="1230389"/>
    <lineage>
        <taxon>Bacteria</taxon>
        <taxon>Pseudomonadati</taxon>
        <taxon>Pseudomonadota</taxon>
        <taxon>Alphaproteobacteria</taxon>
        <taxon>Hyphomicrobiales</taxon>
        <taxon>Reyranellaceae</taxon>
        <taxon>Reyranella</taxon>
    </lineage>
</organism>
<feature type="transmembrane region" description="Helical" evidence="1">
    <location>
        <begin position="51"/>
        <end position="74"/>
    </location>
</feature>
<gene>
    <name evidence="2" type="ORF">RSO01_03800</name>
</gene>
<sequence>MTGKQIVVLVVGAIIGIAGLRYVGLLVLIPALSVAACWWIFTRLGLHPRLVLPLAVAGGHGIWFFIGTVMALAAGGGAQTLIEVGLETAIVLAIVAWGCVSRSRPALGVLIAYEIVSIGFNAMAWSGAGDLRPILAVHIGLRIVAIIGAALALGRWLEIAPSQ</sequence>
<feature type="transmembrane region" description="Helical" evidence="1">
    <location>
        <begin position="80"/>
        <end position="100"/>
    </location>
</feature>
<keyword evidence="1" id="KW-1133">Transmembrane helix</keyword>
<feature type="transmembrane region" description="Helical" evidence="1">
    <location>
        <begin position="134"/>
        <end position="157"/>
    </location>
</feature>